<evidence type="ECO:0000256" key="1">
    <source>
        <dbReference type="SAM" id="Phobius"/>
    </source>
</evidence>
<organism evidence="2 3">
    <name type="scientific">Leptospira semungkisensis</name>
    <dbReference type="NCBI Taxonomy" id="2484985"/>
    <lineage>
        <taxon>Bacteria</taxon>
        <taxon>Pseudomonadati</taxon>
        <taxon>Spirochaetota</taxon>
        <taxon>Spirochaetia</taxon>
        <taxon>Leptospirales</taxon>
        <taxon>Leptospiraceae</taxon>
        <taxon>Leptospira</taxon>
    </lineage>
</organism>
<evidence type="ECO:0000313" key="3">
    <source>
        <dbReference type="Proteomes" id="UP000297453"/>
    </source>
</evidence>
<protein>
    <submittedName>
        <fullName evidence="2">Signal peptidase I</fullName>
    </submittedName>
</protein>
<reference evidence="2" key="1">
    <citation type="journal article" date="2019" name="PLoS Negl. Trop. Dis.">
        <title>Revisiting the worldwide diversity of Leptospira species in the environment.</title>
        <authorList>
            <person name="Vincent A.T."/>
            <person name="Schiettekatte O."/>
            <person name="Bourhy P."/>
            <person name="Veyrier F.J."/>
            <person name="Picardeau M."/>
        </authorList>
    </citation>
    <scope>NUCLEOTIDE SEQUENCE [LARGE SCALE GENOMIC DNA]</scope>
    <source>
        <strain evidence="2">SSS9</strain>
    </source>
</reference>
<dbReference type="Pfam" id="PF18936">
    <property type="entry name" value="DUF5684"/>
    <property type="match status" value="1"/>
</dbReference>
<dbReference type="Proteomes" id="UP000297453">
    <property type="component" value="Unassembled WGS sequence"/>
</dbReference>
<dbReference type="AlphaFoldDB" id="A0A4R9FKP2"/>
<feature type="transmembrane region" description="Helical" evidence="1">
    <location>
        <begin position="6"/>
        <end position="27"/>
    </location>
</feature>
<evidence type="ECO:0000313" key="2">
    <source>
        <dbReference type="EMBL" id="TGJ99087.1"/>
    </source>
</evidence>
<feature type="transmembrane region" description="Helical" evidence="1">
    <location>
        <begin position="39"/>
        <end position="58"/>
    </location>
</feature>
<gene>
    <name evidence="2" type="ORF">EHO59_14490</name>
</gene>
<keyword evidence="1" id="KW-0472">Membrane</keyword>
<dbReference type="InterPro" id="IPR043739">
    <property type="entry name" value="DUF5684"/>
</dbReference>
<dbReference type="RefSeq" id="WP_135589180.1">
    <property type="nucleotide sequence ID" value="NZ_RQEP01000019.1"/>
</dbReference>
<dbReference type="EMBL" id="RQEP01000019">
    <property type="protein sequence ID" value="TGJ99087.1"/>
    <property type="molecule type" value="Genomic_DNA"/>
</dbReference>
<name>A0A4R9FKP2_9LEPT</name>
<proteinExistence type="predicted"/>
<keyword evidence="3" id="KW-1185">Reference proteome</keyword>
<comment type="caution">
    <text evidence="2">The sequence shown here is derived from an EMBL/GenBank/DDBJ whole genome shotgun (WGS) entry which is preliminary data.</text>
</comment>
<feature type="transmembrane region" description="Helical" evidence="1">
    <location>
        <begin position="92"/>
        <end position="110"/>
    </location>
</feature>
<sequence length="122" mass="13214">MEESSGSGIGGIIVLIVYLAIAVLFIYSFWKIFEKAGKPGWAAIIPFYNLYVLLEVVGRPGWWLLLYFIPCVNLVVAILVAIDLAKSFGKTAGYAILFIFAVGYPILAFSDAKYAGPAAKSA</sequence>
<feature type="transmembrane region" description="Helical" evidence="1">
    <location>
        <begin position="64"/>
        <end position="85"/>
    </location>
</feature>
<keyword evidence="1" id="KW-1133">Transmembrane helix</keyword>
<keyword evidence="1" id="KW-0812">Transmembrane</keyword>
<accession>A0A4R9FKP2</accession>
<dbReference type="OrthoDB" id="2376202at2"/>